<dbReference type="Pfam" id="PF07993">
    <property type="entry name" value="NAD_binding_4"/>
    <property type="match status" value="1"/>
</dbReference>
<dbReference type="OrthoDB" id="9810734at2"/>
<dbReference type="SUPFAM" id="SSF51735">
    <property type="entry name" value="NAD(P)-binding Rossmann-fold domains"/>
    <property type="match status" value="1"/>
</dbReference>
<dbReference type="InterPro" id="IPR013120">
    <property type="entry name" value="FAR_NAD-bd"/>
</dbReference>
<dbReference type="InterPro" id="IPR008144">
    <property type="entry name" value="Guanylate_kin-like_dom"/>
</dbReference>
<dbReference type="Gene3D" id="3.40.50.720">
    <property type="entry name" value="NAD(P)-binding Rossmann-like Domain"/>
    <property type="match status" value="1"/>
</dbReference>
<accession>A0A4Y6Q103</accession>
<gene>
    <name evidence="2" type="ORF">FIV42_26760</name>
</gene>
<evidence type="ECO:0000313" key="2">
    <source>
        <dbReference type="EMBL" id="QDG54213.1"/>
    </source>
</evidence>
<dbReference type="InterPro" id="IPR036291">
    <property type="entry name" value="NAD(P)-bd_dom_sf"/>
</dbReference>
<dbReference type="Proteomes" id="UP000315995">
    <property type="component" value="Chromosome"/>
</dbReference>
<accession>A0A5B8YCE1</accession>
<evidence type="ECO:0000313" key="3">
    <source>
        <dbReference type="Proteomes" id="UP000315995"/>
    </source>
</evidence>
<dbReference type="PANTHER" id="PTHR43245:SF51">
    <property type="entry name" value="SHORT CHAIN DEHYDROGENASE_REDUCTASE FAMILY 42E, MEMBER 2"/>
    <property type="match status" value="1"/>
</dbReference>
<protein>
    <submittedName>
        <fullName evidence="2">SDR family oxidoreductase</fullName>
    </submittedName>
</protein>
<dbReference type="InterPro" id="IPR050177">
    <property type="entry name" value="Lipid_A_modif_metabolic_enz"/>
</dbReference>
<dbReference type="AlphaFoldDB" id="A0A4Y6Q103"/>
<dbReference type="PROSITE" id="PS50052">
    <property type="entry name" value="GUANYLATE_KINASE_2"/>
    <property type="match status" value="1"/>
</dbReference>
<dbReference type="EMBL" id="CP041186">
    <property type="protein sequence ID" value="QDG54213.1"/>
    <property type="molecule type" value="Genomic_DNA"/>
</dbReference>
<proteinExistence type="predicted"/>
<reference evidence="2 3" key="1">
    <citation type="submission" date="2019-06" db="EMBL/GenBank/DDBJ databases">
        <title>Persicimonas caeni gen. nov., sp. nov., a predatory bacterium isolated from solar saltern.</title>
        <authorList>
            <person name="Wang S."/>
        </authorList>
    </citation>
    <scope>NUCLEOTIDE SEQUENCE [LARGE SCALE GENOMIC DNA]</scope>
    <source>
        <strain evidence="2 3">YN101</strain>
    </source>
</reference>
<dbReference type="RefSeq" id="WP_141200657.1">
    <property type="nucleotide sequence ID" value="NZ_CP041186.1"/>
</dbReference>
<feature type="domain" description="Guanylate kinase-like" evidence="1">
    <location>
        <begin position="14"/>
        <end position="221"/>
    </location>
</feature>
<dbReference type="PANTHER" id="PTHR43245">
    <property type="entry name" value="BIFUNCTIONAL POLYMYXIN RESISTANCE PROTEIN ARNA"/>
    <property type="match status" value="1"/>
</dbReference>
<organism evidence="2 3">
    <name type="scientific">Persicimonas caeni</name>
    <dbReference type="NCBI Taxonomy" id="2292766"/>
    <lineage>
        <taxon>Bacteria</taxon>
        <taxon>Deltaproteobacteria</taxon>
        <taxon>Bradymonadales</taxon>
        <taxon>Bradymonadaceae</taxon>
        <taxon>Persicimonas</taxon>
    </lineage>
</organism>
<evidence type="ECO:0000259" key="1">
    <source>
        <dbReference type="PROSITE" id="PS50052"/>
    </source>
</evidence>
<sequence length="376" mass="42461">MNKAKDDNRRPDKARDILLTGFPSFVSRRLLHTILDNEPDAFVRLLVRPDFVDRATRRLENLEVDPDRYQILSGDVVALDLGLSGTEYLELVANVTDIYHIASIWYLGADKDEIWSVNLEGARNVIDAAMEMEQLNRLNHFSTAFVAGKRTGVIMEDELEEAQSFRNLYERTKYEAEKAMREAMAHVPISVFRPSIVVGDSRTGEIDRMAGPYYLMNLIIQMPESVPILMPGKGDKPLNVVPVDFVCDAMHRISLSEDTAGQTFHLCDPNPLSARKVFELVAEKAGKRAPVGHVPYKLTQLIMKFPYLEKLTRSPRQFVEDFNQLTIYNSINTMEALEGELSCPPFPTYAENLVDFVKSSGMSLDIEMPAAEELLG</sequence>
<keyword evidence="3" id="KW-1185">Reference proteome</keyword>
<dbReference type="CDD" id="cd05263">
    <property type="entry name" value="MupV_like_SDR_e"/>
    <property type="match status" value="1"/>
</dbReference>
<name>A0A4Y6Q103_PERCE</name>